<dbReference type="PANTHER" id="PTHR23271:SF1">
    <property type="entry name" value="U3 SMALL NUCLEOLAR RNA-ASSOCIATED PROTEIN 6 HOMOLOG"/>
    <property type="match status" value="1"/>
</dbReference>
<dbReference type="VEuPathDB" id="FungiDB:CCM_01024"/>
<proteinExistence type="inferred from homology"/>
<dbReference type="GO" id="GO:0032040">
    <property type="term" value="C:small-subunit processome"/>
    <property type="evidence" value="ECO:0007669"/>
    <property type="project" value="TreeGrafter"/>
</dbReference>
<dbReference type="InterPro" id="IPR055347">
    <property type="entry name" value="UTP6_N"/>
</dbReference>
<gene>
    <name evidence="8" type="ORF">A9K55_008453</name>
</gene>
<feature type="region of interest" description="Disordered" evidence="6">
    <location>
        <begin position="222"/>
        <end position="261"/>
    </location>
</feature>
<dbReference type="Proteomes" id="UP000323067">
    <property type="component" value="Chromosome vii"/>
</dbReference>
<evidence type="ECO:0000256" key="5">
    <source>
        <dbReference type="ARBA" id="ARBA00023242"/>
    </source>
</evidence>
<dbReference type="GO" id="GO:0000462">
    <property type="term" value="P:maturation of SSU-rRNA from tricistronic rRNA transcript (SSU-rRNA, 5.8S rRNA, LSU-rRNA)"/>
    <property type="evidence" value="ECO:0007669"/>
    <property type="project" value="InterPro"/>
</dbReference>
<dbReference type="InterPro" id="IPR011990">
    <property type="entry name" value="TPR-like_helical_dom_sf"/>
</dbReference>
<feature type="compositionally biased region" description="Acidic residues" evidence="6">
    <location>
        <begin position="244"/>
        <end position="259"/>
    </location>
</feature>
<comment type="similarity">
    <text evidence="2">Belongs to the UTP6 family.</text>
</comment>
<dbReference type="SMART" id="SM00386">
    <property type="entry name" value="HAT"/>
    <property type="match status" value="3"/>
</dbReference>
<dbReference type="Gene3D" id="1.25.40.10">
    <property type="entry name" value="Tetratricopeptide repeat domain"/>
    <property type="match status" value="1"/>
</dbReference>
<comment type="subcellular location">
    <subcellularLocation>
        <location evidence="1">Nucleus</location>
        <location evidence="1">Nucleolus</location>
    </subcellularLocation>
</comment>
<sequence length="429" mass="47800">MAGVAEKARFFLERSVPQLREWGEKEIFSKVHCAPPPTSSRHQPNLTSTLLLILQDEIRTIVQKRNQHEHKVLAPGNTVYEWSAYAQWEQSLETLRAKRCRRLRIRHLTSAHAGQGRVLGIYERGVGRHPGSSALWREYLAYTAGVKASKRWRRTVTAALRMLPADADLWVAAGRRAAHNGDMAAARGFFMRGCRFCTADDRLWIEYARCEMEWLAKMEDKKNKEESKGQGAAAAEPVRRGPADDDELRLEESDDEGKEEDGVVLPDLTKVQAEVIDETAARQLANPALDGAIPMAIFDIARKQGFYTPDVAERFFLVFAAFRPLSVYPRIAQHVLDALAADSPRHPAAASCLIRQPVAGISPLTAEFPRGLREALPRLAAQLAATSDHAALVQKTEAWIDECLAVDGLHEGIRTVLENARSSLTEDAE</sequence>
<keyword evidence="5" id="KW-0539">Nucleus</keyword>
<accession>A0A2H4SJ05</accession>
<dbReference type="GO" id="GO:0034388">
    <property type="term" value="C:Pwp2p-containing subcomplex of 90S preribosome"/>
    <property type="evidence" value="ECO:0007669"/>
    <property type="project" value="TreeGrafter"/>
</dbReference>
<dbReference type="InterPro" id="IPR013949">
    <property type="entry name" value="Utp6"/>
</dbReference>
<reference evidence="8 9" key="1">
    <citation type="journal article" date="2017" name="BMC Genomics">
        <title>Chromosome level assembly and secondary metabolite potential of the parasitic fungus Cordyceps militaris.</title>
        <authorList>
            <person name="Kramer G.J."/>
            <person name="Nodwell J.R."/>
        </authorList>
    </citation>
    <scope>NUCLEOTIDE SEQUENCE [LARGE SCALE GENOMIC DNA]</scope>
    <source>
        <strain evidence="8 9">ATCC 34164</strain>
    </source>
</reference>
<dbReference type="InterPro" id="IPR003107">
    <property type="entry name" value="HAT"/>
</dbReference>
<dbReference type="AlphaFoldDB" id="A0A2H4SJ05"/>
<evidence type="ECO:0000313" key="8">
    <source>
        <dbReference type="EMBL" id="ATY63098.1"/>
    </source>
</evidence>
<dbReference type="PANTHER" id="PTHR23271">
    <property type="entry name" value="HEPATOCELLULAR CARCINOMA-ASSOCIATED ANTIGEN 66"/>
    <property type="match status" value="1"/>
</dbReference>
<protein>
    <submittedName>
        <fullName evidence="8">rRNA processing Utp6</fullName>
    </submittedName>
</protein>
<organism evidence="8 9">
    <name type="scientific">Cordyceps militaris</name>
    <name type="common">Caterpillar fungus</name>
    <name type="synonym">Clavaria militaris</name>
    <dbReference type="NCBI Taxonomy" id="73501"/>
    <lineage>
        <taxon>Eukaryota</taxon>
        <taxon>Fungi</taxon>
        <taxon>Dikarya</taxon>
        <taxon>Ascomycota</taxon>
        <taxon>Pezizomycotina</taxon>
        <taxon>Sordariomycetes</taxon>
        <taxon>Hypocreomycetidae</taxon>
        <taxon>Hypocreales</taxon>
        <taxon>Cordycipitaceae</taxon>
        <taxon>Cordyceps</taxon>
    </lineage>
</organism>
<dbReference type="VEuPathDB" id="FungiDB:A9K55_008453"/>
<evidence type="ECO:0000259" key="7">
    <source>
        <dbReference type="Pfam" id="PF08640"/>
    </source>
</evidence>
<keyword evidence="4" id="KW-0677">Repeat</keyword>
<evidence type="ECO:0000256" key="6">
    <source>
        <dbReference type="SAM" id="MobiDB-lite"/>
    </source>
</evidence>
<dbReference type="GO" id="GO:0030515">
    <property type="term" value="F:snoRNA binding"/>
    <property type="evidence" value="ECO:0007669"/>
    <property type="project" value="InterPro"/>
</dbReference>
<evidence type="ECO:0000256" key="2">
    <source>
        <dbReference type="ARBA" id="ARBA00010734"/>
    </source>
</evidence>
<evidence type="ECO:0000313" key="9">
    <source>
        <dbReference type="Proteomes" id="UP000323067"/>
    </source>
</evidence>
<evidence type="ECO:0000256" key="1">
    <source>
        <dbReference type="ARBA" id="ARBA00004604"/>
    </source>
</evidence>
<dbReference type="Pfam" id="PF08640">
    <property type="entry name" value="U3_assoc_6"/>
    <property type="match status" value="1"/>
</dbReference>
<name>A0A2H4SJ05_CORMI</name>
<keyword evidence="3" id="KW-0698">rRNA processing</keyword>
<dbReference type="EMBL" id="CP023324">
    <property type="protein sequence ID" value="ATY63098.1"/>
    <property type="molecule type" value="Genomic_DNA"/>
</dbReference>
<evidence type="ECO:0000256" key="3">
    <source>
        <dbReference type="ARBA" id="ARBA00022552"/>
    </source>
</evidence>
<evidence type="ECO:0000256" key="4">
    <source>
        <dbReference type="ARBA" id="ARBA00022737"/>
    </source>
</evidence>
<dbReference type="SUPFAM" id="SSF48452">
    <property type="entry name" value="TPR-like"/>
    <property type="match status" value="1"/>
</dbReference>
<feature type="domain" description="U3 small nucleolar RNA-associated protein 6 N-terminal" evidence="7">
    <location>
        <begin position="54"/>
        <end position="110"/>
    </location>
</feature>
<dbReference type="OrthoDB" id="28112at2759"/>